<evidence type="ECO:0000313" key="4">
    <source>
        <dbReference type="Proteomes" id="UP001596044"/>
    </source>
</evidence>
<evidence type="ECO:0000313" key="3">
    <source>
        <dbReference type="EMBL" id="MFC5451658.1"/>
    </source>
</evidence>
<dbReference type="SUPFAM" id="SSF53474">
    <property type="entry name" value="alpha/beta-Hydrolases"/>
    <property type="match status" value="1"/>
</dbReference>
<dbReference type="PANTHER" id="PTHR43433:SF4">
    <property type="entry name" value="NON-HEME CHLOROPEROXIDASE-RELATED"/>
    <property type="match status" value="1"/>
</dbReference>
<evidence type="ECO:0000256" key="1">
    <source>
        <dbReference type="SAM" id="MobiDB-lite"/>
    </source>
</evidence>
<reference evidence="4" key="1">
    <citation type="journal article" date="2019" name="Int. J. Syst. Evol. Microbiol.">
        <title>The Global Catalogue of Microorganisms (GCM) 10K type strain sequencing project: providing services to taxonomists for standard genome sequencing and annotation.</title>
        <authorList>
            <consortium name="The Broad Institute Genomics Platform"/>
            <consortium name="The Broad Institute Genome Sequencing Center for Infectious Disease"/>
            <person name="Wu L."/>
            <person name="Ma J."/>
        </authorList>
    </citation>
    <scope>NUCLEOTIDE SEQUENCE [LARGE SCALE GENOMIC DNA]</scope>
    <source>
        <strain evidence="4">KACC 11904</strain>
    </source>
</reference>
<dbReference type="PANTHER" id="PTHR43433">
    <property type="entry name" value="HYDROLASE, ALPHA/BETA FOLD FAMILY PROTEIN"/>
    <property type="match status" value="1"/>
</dbReference>
<protein>
    <submittedName>
        <fullName evidence="3">Alpha/beta fold hydrolase</fullName>
    </submittedName>
</protein>
<dbReference type="Proteomes" id="UP001596044">
    <property type="component" value="Unassembled WGS sequence"/>
</dbReference>
<feature type="region of interest" description="Disordered" evidence="1">
    <location>
        <begin position="1"/>
        <end position="25"/>
    </location>
</feature>
<dbReference type="RefSeq" id="WP_270881085.1">
    <property type="nucleotide sequence ID" value="NZ_JAQFVF010000045.1"/>
</dbReference>
<dbReference type="InterPro" id="IPR029058">
    <property type="entry name" value="AB_hydrolase_fold"/>
</dbReference>
<dbReference type="PRINTS" id="PR00111">
    <property type="entry name" value="ABHYDROLASE"/>
</dbReference>
<dbReference type="InterPro" id="IPR050471">
    <property type="entry name" value="AB_hydrolase"/>
</dbReference>
<comment type="caution">
    <text evidence="3">The sequence shown here is derived from an EMBL/GenBank/DDBJ whole genome shotgun (WGS) entry which is preliminary data.</text>
</comment>
<proteinExistence type="predicted"/>
<keyword evidence="4" id="KW-1185">Reference proteome</keyword>
<keyword evidence="3" id="KW-0378">Hydrolase</keyword>
<organism evidence="3 4">
    <name type="scientific">Paenibacillus aestuarii</name>
    <dbReference type="NCBI Taxonomy" id="516965"/>
    <lineage>
        <taxon>Bacteria</taxon>
        <taxon>Bacillati</taxon>
        <taxon>Bacillota</taxon>
        <taxon>Bacilli</taxon>
        <taxon>Bacillales</taxon>
        <taxon>Paenibacillaceae</taxon>
        <taxon>Paenibacillus</taxon>
    </lineage>
</organism>
<accession>A0ABW0KFW3</accession>
<dbReference type="EMBL" id="JBHSMJ010000039">
    <property type="protein sequence ID" value="MFC5451658.1"/>
    <property type="molecule type" value="Genomic_DNA"/>
</dbReference>
<dbReference type="GO" id="GO:0016787">
    <property type="term" value="F:hydrolase activity"/>
    <property type="evidence" value="ECO:0007669"/>
    <property type="project" value="UniProtKB-KW"/>
</dbReference>
<evidence type="ECO:0000259" key="2">
    <source>
        <dbReference type="Pfam" id="PF00561"/>
    </source>
</evidence>
<sequence length="284" mass="31891">MDRYDSLAFMPGPRSSSSKHSKGIPMSTMYAPERTSTRGHTVQLNNMEMHYEEYGIGKPLVLLHGFGGCAQNWYPFTAQFSERHRLIVVDLRGHGYSTNPENKFSHREAASDVFLLLDKLGVDQFSAMGMSSGGMTLLHMATSQPKRIDSMVLISATSHFPDQARAIMRRASFATMPQQVQEMYRECAKRGDAQIRELISQFNALGDNYDDMNFTAQGLSTITARTLVIHGDRDRFFFVEIPLNIYRSIPDAALWIIPGGDHVPIYDPTVPFTSTALRFLDGPN</sequence>
<dbReference type="Pfam" id="PF00561">
    <property type="entry name" value="Abhydrolase_1"/>
    <property type="match status" value="1"/>
</dbReference>
<dbReference type="Gene3D" id="3.40.50.1820">
    <property type="entry name" value="alpha/beta hydrolase"/>
    <property type="match status" value="1"/>
</dbReference>
<dbReference type="InterPro" id="IPR000073">
    <property type="entry name" value="AB_hydrolase_1"/>
</dbReference>
<feature type="domain" description="AB hydrolase-1" evidence="2">
    <location>
        <begin position="58"/>
        <end position="197"/>
    </location>
</feature>
<gene>
    <name evidence="3" type="ORF">ACFPOG_26005</name>
</gene>
<name>A0ABW0KFW3_9BACL</name>